<sequence length="364" mass="39866">MKIPQLTDIQRLSIDSMRTFVQQDVKPNESLLRFGTPSREQVLELTQAVAEFGLPGIAVPKAFGGSGMDWVIQARLFEELVKGSVELATVVLVNMVAVELLMSQPALCGQYLPDLLAGRSIAGLGSMLADTVQGKALHAQRKGGHLLLNGNIEAVTNGQWADFLISTATLDKHESCFVLLDKRRDRYETRLVFRDNYVVNARVQVTGTHLSEDFRLGETGAGSQLSRRLLDFLRLHEGIARVAQGQGILDAALAEQTNPITAPKPTAGEQLISLHLAEMITQLESARLMCHHGLVLAQDGQDCEMESSMARFLAQGAVERVERHAAWVQGCEGERRPSTPLHLRPLASGRAGADVRSIVSHWVR</sequence>
<dbReference type="Gene3D" id="1.20.140.10">
    <property type="entry name" value="Butyryl-CoA Dehydrogenase, subunit A, domain 3"/>
    <property type="match status" value="1"/>
</dbReference>
<evidence type="ECO:0000256" key="4">
    <source>
        <dbReference type="ARBA" id="ARBA00022827"/>
    </source>
</evidence>
<evidence type="ECO:0000256" key="3">
    <source>
        <dbReference type="ARBA" id="ARBA00022630"/>
    </source>
</evidence>
<dbReference type="InterPro" id="IPR009075">
    <property type="entry name" value="AcylCo_DH/oxidase_C"/>
</dbReference>
<dbReference type="EC" id="1.-.-.-" evidence="7"/>
<dbReference type="PANTHER" id="PTHR43884">
    <property type="entry name" value="ACYL-COA DEHYDROGENASE"/>
    <property type="match status" value="1"/>
</dbReference>
<evidence type="ECO:0000259" key="5">
    <source>
        <dbReference type="Pfam" id="PF00441"/>
    </source>
</evidence>
<dbReference type="GO" id="GO:0016491">
    <property type="term" value="F:oxidoreductase activity"/>
    <property type="evidence" value="ECO:0007669"/>
    <property type="project" value="UniProtKB-KW"/>
</dbReference>
<dbReference type="EMBL" id="JBJNUY010000004">
    <property type="protein sequence ID" value="MFL8999051.1"/>
    <property type="molecule type" value="Genomic_DNA"/>
</dbReference>
<dbReference type="Gene3D" id="1.10.540.10">
    <property type="entry name" value="Acyl-CoA dehydrogenase/oxidase, N-terminal domain"/>
    <property type="match status" value="1"/>
</dbReference>
<dbReference type="PANTHER" id="PTHR43884:SF37">
    <property type="entry name" value="ACYL-COA DEHYDROGENASE"/>
    <property type="match status" value="1"/>
</dbReference>
<dbReference type="SUPFAM" id="SSF56645">
    <property type="entry name" value="Acyl-CoA dehydrogenase NM domain-like"/>
    <property type="match status" value="1"/>
</dbReference>
<keyword evidence="3" id="KW-0285">Flavoprotein</keyword>
<dbReference type="Pfam" id="PF02771">
    <property type="entry name" value="Acyl-CoA_dh_N"/>
    <property type="match status" value="1"/>
</dbReference>
<dbReference type="Pfam" id="PF00441">
    <property type="entry name" value="Acyl-CoA_dh_1"/>
    <property type="match status" value="1"/>
</dbReference>
<feature type="domain" description="Acyl-CoA dehydrogenase/oxidase C-terminal" evidence="5">
    <location>
        <begin position="221"/>
        <end position="333"/>
    </location>
</feature>
<evidence type="ECO:0000313" key="7">
    <source>
        <dbReference type="EMBL" id="MFL8999051.1"/>
    </source>
</evidence>
<dbReference type="Proteomes" id="UP001628646">
    <property type="component" value="Unassembled WGS sequence"/>
</dbReference>
<keyword evidence="4" id="KW-0274">FAD</keyword>
<proteinExistence type="inferred from homology"/>
<dbReference type="InterPro" id="IPR013786">
    <property type="entry name" value="AcylCoA_DH/ox_N"/>
</dbReference>
<name>A0ABW8W192_9PSED</name>
<comment type="caution">
    <text evidence="7">The sequence shown here is derived from an EMBL/GenBank/DDBJ whole genome shotgun (WGS) entry which is preliminary data.</text>
</comment>
<evidence type="ECO:0000256" key="1">
    <source>
        <dbReference type="ARBA" id="ARBA00001974"/>
    </source>
</evidence>
<evidence type="ECO:0000256" key="2">
    <source>
        <dbReference type="ARBA" id="ARBA00009347"/>
    </source>
</evidence>
<protein>
    <submittedName>
        <fullName evidence="7">Acyl-CoA dehydrogenase family protein</fullName>
        <ecNumber evidence="7">1.-.-.-</ecNumber>
    </submittedName>
</protein>
<evidence type="ECO:0000313" key="8">
    <source>
        <dbReference type="Proteomes" id="UP001628646"/>
    </source>
</evidence>
<feature type="domain" description="Acyl-CoA dehydrogenase/oxidase N-terminal" evidence="6">
    <location>
        <begin position="8"/>
        <end position="118"/>
    </location>
</feature>
<dbReference type="InterPro" id="IPR036250">
    <property type="entry name" value="AcylCo_DH-like_C"/>
</dbReference>
<dbReference type="InterPro" id="IPR037069">
    <property type="entry name" value="AcylCoA_DH/ox_N_sf"/>
</dbReference>
<dbReference type="RefSeq" id="WP_407801390.1">
    <property type="nucleotide sequence ID" value="NZ_JBJNUX010000012.1"/>
</dbReference>
<accession>A0ABW8W192</accession>
<evidence type="ECO:0000259" key="6">
    <source>
        <dbReference type="Pfam" id="PF02771"/>
    </source>
</evidence>
<dbReference type="InterPro" id="IPR009100">
    <property type="entry name" value="AcylCoA_DH/oxidase_NM_dom_sf"/>
</dbReference>
<reference evidence="7 8" key="1">
    <citation type="submission" date="2024-12" db="EMBL/GenBank/DDBJ databases">
        <title>Pseudomonas species isolated from Lotus nodules promote plant growth.</title>
        <authorList>
            <person name="Yu Y.-H."/>
            <person name="Kurtenbach J."/>
            <person name="Crosbie D."/>
            <person name="Brachmann A."/>
            <person name="Marin M."/>
        </authorList>
    </citation>
    <scope>NUCLEOTIDE SEQUENCE [LARGE SCALE GENOMIC DNA]</scope>
    <source>
        <strain evidence="7 8">PLb11B</strain>
    </source>
</reference>
<comment type="similarity">
    <text evidence="2">Belongs to the acyl-CoA dehydrogenase family.</text>
</comment>
<dbReference type="SUPFAM" id="SSF47203">
    <property type="entry name" value="Acyl-CoA dehydrogenase C-terminal domain-like"/>
    <property type="match status" value="1"/>
</dbReference>
<keyword evidence="8" id="KW-1185">Reference proteome</keyword>
<comment type="cofactor">
    <cofactor evidence="1">
        <name>FAD</name>
        <dbReference type="ChEBI" id="CHEBI:57692"/>
    </cofactor>
</comment>
<keyword evidence="7" id="KW-0560">Oxidoreductase</keyword>
<gene>
    <name evidence="7" type="ORF">ACJ8NA_10345</name>
</gene>
<organism evidence="7 8">
    <name type="scientific">Pseudomonas azerbaijanorientalis</name>
    <dbReference type="NCBI Taxonomy" id="2842350"/>
    <lineage>
        <taxon>Bacteria</taxon>
        <taxon>Pseudomonadati</taxon>
        <taxon>Pseudomonadota</taxon>
        <taxon>Gammaproteobacteria</taxon>
        <taxon>Pseudomonadales</taxon>
        <taxon>Pseudomonadaceae</taxon>
        <taxon>Pseudomonas</taxon>
    </lineage>
</organism>